<dbReference type="GO" id="GO:0043565">
    <property type="term" value="F:sequence-specific DNA binding"/>
    <property type="evidence" value="ECO:0007669"/>
    <property type="project" value="InterPro"/>
</dbReference>
<organism evidence="8 9">
    <name type="scientific">Panicum miliaceum</name>
    <name type="common">Proso millet</name>
    <name type="synonym">Broomcorn millet</name>
    <dbReference type="NCBI Taxonomy" id="4540"/>
    <lineage>
        <taxon>Eukaryota</taxon>
        <taxon>Viridiplantae</taxon>
        <taxon>Streptophyta</taxon>
        <taxon>Embryophyta</taxon>
        <taxon>Tracheophyta</taxon>
        <taxon>Spermatophyta</taxon>
        <taxon>Magnoliopsida</taxon>
        <taxon>Liliopsida</taxon>
        <taxon>Poales</taxon>
        <taxon>Poaceae</taxon>
        <taxon>PACMAD clade</taxon>
        <taxon>Panicoideae</taxon>
        <taxon>Panicodae</taxon>
        <taxon>Paniceae</taxon>
        <taxon>Panicinae</taxon>
        <taxon>Panicum</taxon>
        <taxon>Panicum sect. Panicum</taxon>
    </lineage>
</organism>
<protein>
    <submittedName>
        <fullName evidence="8">WRKY transcription factor 12</fullName>
    </submittedName>
</protein>
<comment type="caution">
    <text evidence="8">The sequence shown here is derived from an EMBL/GenBank/DDBJ whole genome shotgun (WGS) entry which is preliminary data.</text>
</comment>
<dbReference type="InterPro" id="IPR044810">
    <property type="entry name" value="WRKY_plant"/>
</dbReference>
<reference evidence="9" key="1">
    <citation type="journal article" date="2019" name="Nat. Commun.">
        <title>The genome of broomcorn millet.</title>
        <authorList>
            <person name="Zou C."/>
            <person name="Miki D."/>
            <person name="Li D."/>
            <person name="Tang Q."/>
            <person name="Xiao L."/>
            <person name="Rajput S."/>
            <person name="Deng P."/>
            <person name="Jia W."/>
            <person name="Huang R."/>
            <person name="Zhang M."/>
            <person name="Sun Y."/>
            <person name="Hu J."/>
            <person name="Fu X."/>
            <person name="Schnable P.S."/>
            <person name="Li F."/>
            <person name="Zhang H."/>
            <person name="Feng B."/>
            <person name="Zhu X."/>
            <person name="Liu R."/>
            <person name="Schnable J.C."/>
            <person name="Zhu J.-K."/>
            <person name="Zhang H."/>
        </authorList>
    </citation>
    <scope>NUCLEOTIDE SEQUENCE [LARGE SCALE GENOMIC DNA]</scope>
</reference>
<keyword evidence="2" id="KW-0805">Transcription regulation</keyword>
<dbReference type="Pfam" id="PF03106">
    <property type="entry name" value="WRKY"/>
    <property type="match status" value="1"/>
</dbReference>
<keyword evidence="9" id="KW-1185">Reference proteome</keyword>
<evidence type="ECO:0000313" key="8">
    <source>
        <dbReference type="EMBL" id="RLN09802.1"/>
    </source>
</evidence>
<dbReference type="OrthoDB" id="1842836at2759"/>
<keyword evidence="4" id="KW-0804">Transcription</keyword>
<comment type="subcellular location">
    <subcellularLocation>
        <location evidence="1">Nucleus</location>
    </subcellularLocation>
</comment>
<proteinExistence type="predicted"/>
<evidence type="ECO:0000256" key="3">
    <source>
        <dbReference type="ARBA" id="ARBA00023125"/>
    </source>
</evidence>
<evidence type="ECO:0000256" key="6">
    <source>
        <dbReference type="SAM" id="MobiDB-lite"/>
    </source>
</evidence>
<accession>A0A3L6RVI8</accession>
<dbReference type="InterPro" id="IPR003657">
    <property type="entry name" value="WRKY_dom"/>
</dbReference>
<keyword evidence="5" id="KW-0539">Nucleus</keyword>
<dbReference type="Gene3D" id="2.20.25.80">
    <property type="entry name" value="WRKY domain"/>
    <property type="match status" value="1"/>
</dbReference>
<evidence type="ECO:0000256" key="5">
    <source>
        <dbReference type="ARBA" id="ARBA00023242"/>
    </source>
</evidence>
<dbReference type="PANTHER" id="PTHR31221">
    <property type="entry name" value="WRKY TRANSCRIPTION FACTOR PROTEIN 1-RELATED"/>
    <property type="match status" value="1"/>
</dbReference>
<name>A0A3L6RVI8_PANMI</name>
<gene>
    <name evidence="8" type="ORF">C2845_PM11G11070</name>
</gene>
<dbReference type="SMART" id="SM00774">
    <property type="entry name" value="WRKY"/>
    <property type="match status" value="1"/>
</dbReference>
<evidence type="ECO:0000313" key="9">
    <source>
        <dbReference type="Proteomes" id="UP000275267"/>
    </source>
</evidence>
<dbReference type="Proteomes" id="UP000275267">
    <property type="component" value="Unassembled WGS sequence"/>
</dbReference>
<sequence>MQAYMEGGGQLGACLPSFLVPDHYAFPLPLPLQLPSQPNKLLQMPFDQEEAENHGVMLSSDHCGLYQLPALPLGCGSGAASAACGGKPSAGLMPSTDEVCTSVTKGCNEIISSTSTWWKGSATMAERGKMKVRRKMREPRFCFQTRSDVDVLDDGYKWRKYGQKVVKNSLHPRSYFRCTHSNCRVKKRVERLSTDCRMVMTTYEGRHTHSPCSDDASSGDHTDCFSSF</sequence>
<feature type="domain" description="WRKY" evidence="7">
    <location>
        <begin position="147"/>
        <end position="209"/>
    </location>
</feature>
<feature type="compositionally biased region" description="Basic and acidic residues" evidence="6">
    <location>
        <begin position="218"/>
        <end position="228"/>
    </location>
</feature>
<dbReference type="GO" id="GO:0005634">
    <property type="term" value="C:nucleus"/>
    <property type="evidence" value="ECO:0007669"/>
    <property type="project" value="UniProtKB-SubCell"/>
</dbReference>
<dbReference type="FunFam" id="2.20.25.80:FF:000003">
    <property type="entry name" value="WRKY transcription factor 57"/>
    <property type="match status" value="1"/>
</dbReference>
<dbReference type="SUPFAM" id="SSF118290">
    <property type="entry name" value="WRKY DNA-binding domain"/>
    <property type="match status" value="1"/>
</dbReference>
<dbReference type="InterPro" id="IPR036576">
    <property type="entry name" value="WRKY_dom_sf"/>
</dbReference>
<dbReference type="PROSITE" id="PS50811">
    <property type="entry name" value="WRKY"/>
    <property type="match status" value="1"/>
</dbReference>
<evidence type="ECO:0000256" key="4">
    <source>
        <dbReference type="ARBA" id="ARBA00023163"/>
    </source>
</evidence>
<dbReference type="STRING" id="4540.A0A3L6RVI8"/>
<dbReference type="GO" id="GO:0003700">
    <property type="term" value="F:DNA-binding transcription factor activity"/>
    <property type="evidence" value="ECO:0007669"/>
    <property type="project" value="InterPro"/>
</dbReference>
<dbReference type="EMBL" id="PQIB02000007">
    <property type="protein sequence ID" value="RLN09802.1"/>
    <property type="molecule type" value="Genomic_DNA"/>
</dbReference>
<keyword evidence="3" id="KW-0238">DNA-binding</keyword>
<evidence type="ECO:0000256" key="2">
    <source>
        <dbReference type="ARBA" id="ARBA00023015"/>
    </source>
</evidence>
<feature type="region of interest" description="Disordered" evidence="6">
    <location>
        <begin position="206"/>
        <end position="228"/>
    </location>
</feature>
<dbReference type="PANTHER" id="PTHR31221:SF354">
    <property type="entry name" value="WRKY DNA-BINDING DOMAIN SUPERFAMILY PROTEIN-RELATED"/>
    <property type="match status" value="1"/>
</dbReference>
<evidence type="ECO:0000256" key="1">
    <source>
        <dbReference type="ARBA" id="ARBA00004123"/>
    </source>
</evidence>
<dbReference type="AlphaFoldDB" id="A0A3L6RVI8"/>
<evidence type="ECO:0000259" key="7">
    <source>
        <dbReference type="PROSITE" id="PS50811"/>
    </source>
</evidence>